<dbReference type="Gramene" id="ORUFI06G03250.1">
    <property type="protein sequence ID" value="ORUFI06G03250.1"/>
    <property type="gene ID" value="ORUFI06G03250"/>
</dbReference>
<accession>A0A0E0PTK0</accession>
<dbReference type="HOGENOM" id="CLU_1689583_0_0_1"/>
<keyword evidence="2" id="KW-1185">Reference proteome</keyword>
<dbReference type="EnsemblPlants" id="ORUFI06G03250.1">
    <property type="protein sequence ID" value="ORUFI06G03250.1"/>
    <property type="gene ID" value="ORUFI06G03250"/>
</dbReference>
<sequence>MTRLAASEGCTPSKYTKSLALRHNPAVAGLQSLLLKVSASPLSLSTHPLRPLPYSLIVAGRQPSGGRDGTAVSIQQVPPIGWVIRANPLVWWGGVAYVRARLGERVHQGAETIVVHDKEPIVTGTMATSIVRNIHAVDFTIGDDEEITIAERKPWH</sequence>
<protein>
    <submittedName>
        <fullName evidence="1">Uncharacterized protein</fullName>
    </submittedName>
</protein>
<name>A0A0E0PTK0_ORYRU</name>
<reference evidence="2" key="1">
    <citation type="submission" date="2013-06" db="EMBL/GenBank/DDBJ databases">
        <authorList>
            <person name="Zhao Q."/>
        </authorList>
    </citation>
    <scope>NUCLEOTIDE SEQUENCE</scope>
    <source>
        <strain evidence="2">cv. W1943</strain>
    </source>
</reference>
<evidence type="ECO:0000313" key="1">
    <source>
        <dbReference type="EnsemblPlants" id="ORUFI06G03250.1"/>
    </source>
</evidence>
<organism evidence="1 2">
    <name type="scientific">Oryza rufipogon</name>
    <name type="common">Brownbeard rice</name>
    <name type="synonym">Asian wild rice</name>
    <dbReference type="NCBI Taxonomy" id="4529"/>
    <lineage>
        <taxon>Eukaryota</taxon>
        <taxon>Viridiplantae</taxon>
        <taxon>Streptophyta</taxon>
        <taxon>Embryophyta</taxon>
        <taxon>Tracheophyta</taxon>
        <taxon>Spermatophyta</taxon>
        <taxon>Magnoliopsida</taxon>
        <taxon>Liliopsida</taxon>
        <taxon>Poales</taxon>
        <taxon>Poaceae</taxon>
        <taxon>BOP clade</taxon>
        <taxon>Oryzoideae</taxon>
        <taxon>Oryzeae</taxon>
        <taxon>Oryzinae</taxon>
        <taxon>Oryza</taxon>
    </lineage>
</organism>
<reference evidence="1" key="2">
    <citation type="submission" date="2015-06" db="UniProtKB">
        <authorList>
            <consortium name="EnsemblPlants"/>
        </authorList>
    </citation>
    <scope>IDENTIFICATION</scope>
</reference>
<dbReference type="Proteomes" id="UP000008022">
    <property type="component" value="Unassembled WGS sequence"/>
</dbReference>
<dbReference type="AlphaFoldDB" id="A0A0E0PTK0"/>
<evidence type="ECO:0000313" key="2">
    <source>
        <dbReference type="Proteomes" id="UP000008022"/>
    </source>
</evidence>
<proteinExistence type="predicted"/>